<dbReference type="PANTHER" id="PTHR33221">
    <property type="entry name" value="WINGED HELIX-TURN-HELIX TRANSCRIPTIONAL REGULATOR, RRF2 FAMILY"/>
    <property type="match status" value="1"/>
</dbReference>
<dbReference type="InterPro" id="IPR036390">
    <property type="entry name" value="WH_DNA-bd_sf"/>
</dbReference>
<dbReference type="PROSITE" id="PS51197">
    <property type="entry name" value="HTH_RRF2_2"/>
    <property type="match status" value="1"/>
</dbReference>
<protein>
    <submittedName>
        <fullName evidence="1">Rrf2 family protein</fullName>
    </submittedName>
</protein>
<dbReference type="NCBIfam" id="TIGR00738">
    <property type="entry name" value="rrf2_super"/>
    <property type="match status" value="1"/>
</dbReference>
<dbReference type="Proteomes" id="UP000270036">
    <property type="component" value="Chromosome"/>
</dbReference>
<reference evidence="1 2" key="1">
    <citation type="submission" date="2018-12" db="EMBL/GenBank/DDBJ databases">
        <authorList>
            <consortium name="Pathogen Informatics"/>
        </authorList>
    </citation>
    <scope>NUCLEOTIDE SEQUENCE [LARGE SCALE GENOMIC DNA]</scope>
    <source>
        <strain evidence="1 2">NCTC13489</strain>
    </source>
</reference>
<dbReference type="Gene3D" id="1.10.10.10">
    <property type="entry name" value="Winged helix-like DNA-binding domain superfamily/Winged helix DNA-binding domain"/>
    <property type="match status" value="1"/>
</dbReference>
<evidence type="ECO:0000313" key="2">
    <source>
        <dbReference type="Proteomes" id="UP000270036"/>
    </source>
</evidence>
<evidence type="ECO:0000313" key="1">
    <source>
        <dbReference type="EMBL" id="VEH99301.1"/>
    </source>
</evidence>
<dbReference type="InterPro" id="IPR036388">
    <property type="entry name" value="WH-like_DNA-bd_sf"/>
</dbReference>
<dbReference type="InterPro" id="IPR000944">
    <property type="entry name" value="Tscrpt_reg_Rrf2"/>
</dbReference>
<dbReference type="KEGG" id="cant:NCTC13489_01466"/>
<sequence>MLSFIILLITFVYTKKFMFSKSCEYGIRASIYVAKHSLKKRRVSLKQVALHTDSPPAFMAKILQKLIKTDILFSQKGPTGGFFVPVENVEKISLLNIVLAMDGDGIFENCTLGLRRCDDQKPCPLHFNFVKIRDDMRETLEQTTLKSLAEDVSDGVTFLKR</sequence>
<gene>
    <name evidence="1" type="ORF">NCTC13489_01466</name>
</gene>
<dbReference type="EMBL" id="LR134441">
    <property type="protein sequence ID" value="VEH99301.1"/>
    <property type="molecule type" value="Genomic_DNA"/>
</dbReference>
<dbReference type="STRING" id="266748.HY04_10475"/>
<proteinExistence type="predicted"/>
<dbReference type="Pfam" id="PF02082">
    <property type="entry name" value="Rrf2"/>
    <property type="match status" value="1"/>
</dbReference>
<dbReference type="GO" id="GO:0003700">
    <property type="term" value="F:DNA-binding transcription factor activity"/>
    <property type="evidence" value="ECO:0007669"/>
    <property type="project" value="TreeGrafter"/>
</dbReference>
<dbReference type="PANTHER" id="PTHR33221:SF13">
    <property type="entry name" value="TRANSCRIPTIONAL REGULATOR-RELATED"/>
    <property type="match status" value="1"/>
</dbReference>
<organism evidence="1 2">
    <name type="scientific">Kaistella antarctica</name>
    <dbReference type="NCBI Taxonomy" id="266748"/>
    <lineage>
        <taxon>Bacteria</taxon>
        <taxon>Pseudomonadati</taxon>
        <taxon>Bacteroidota</taxon>
        <taxon>Flavobacteriia</taxon>
        <taxon>Flavobacteriales</taxon>
        <taxon>Weeksellaceae</taxon>
        <taxon>Chryseobacterium group</taxon>
        <taxon>Kaistella</taxon>
    </lineage>
</organism>
<accession>A0A3S4YJT5</accession>
<dbReference type="SUPFAM" id="SSF46785">
    <property type="entry name" value="Winged helix' DNA-binding domain"/>
    <property type="match status" value="1"/>
</dbReference>
<dbReference type="AlphaFoldDB" id="A0A3S4YJT5"/>
<name>A0A3S4YJT5_9FLAO</name>
<dbReference type="GO" id="GO:0005829">
    <property type="term" value="C:cytosol"/>
    <property type="evidence" value="ECO:0007669"/>
    <property type="project" value="TreeGrafter"/>
</dbReference>